<dbReference type="EMBL" id="KN840501">
    <property type="protein sequence ID" value="KIP07246.1"/>
    <property type="molecule type" value="Genomic_DNA"/>
</dbReference>
<protein>
    <submittedName>
        <fullName evidence="2">Uncharacterized protein</fullName>
    </submittedName>
</protein>
<accession>A0A0C3RYK4</accession>
<evidence type="ECO:0000313" key="3">
    <source>
        <dbReference type="Proteomes" id="UP000053257"/>
    </source>
</evidence>
<dbReference type="AlphaFoldDB" id="A0A0C3RYK4"/>
<keyword evidence="1" id="KW-0472">Membrane</keyword>
<gene>
    <name evidence="2" type="ORF">PHLGIDRAFT_118300</name>
</gene>
<keyword evidence="1" id="KW-0812">Transmembrane</keyword>
<proteinExistence type="predicted"/>
<sequence>MSEYVPLVQDEKDDGLEASERYVLDERRFWTSPTFFMVVLVALLLVNVTCLVFTTHQVNVVYDTLKTRLDFVNTQDLPKLKPL</sequence>
<evidence type="ECO:0000313" key="2">
    <source>
        <dbReference type="EMBL" id="KIP07246.1"/>
    </source>
</evidence>
<keyword evidence="1" id="KW-1133">Transmembrane helix</keyword>
<dbReference type="Proteomes" id="UP000053257">
    <property type="component" value="Unassembled WGS sequence"/>
</dbReference>
<organism evidence="2 3">
    <name type="scientific">Phlebiopsis gigantea (strain 11061_1 CR5-6)</name>
    <name type="common">White-rot fungus</name>
    <name type="synonym">Peniophora gigantea</name>
    <dbReference type="NCBI Taxonomy" id="745531"/>
    <lineage>
        <taxon>Eukaryota</taxon>
        <taxon>Fungi</taxon>
        <taxon>Dikarya</taxon>
        <taxon>Basidiomycota</taxon>
        <taxon>Agaricomycotina</taxon>
        <taxon>Agaricomycetes</taxon>
        <taxon>Polyporales</taxon>
        <taxon>Phanerochaetaceae</taxon>
        <taxon>Phlebiopsis</taxon>
    </lineage>
</organism>
<reference evidence="2 3" key="1">
    <citation type="journal article" date="2014" name="PLoS Genet.">
        <title>Analysis of the Phlebiopsis gigantea genome, transcriptome and secretome provides insight into its pioneer colonization strategies of wood.</title>
        <authorList>
            <person name="Hori C."/>
            <person name="Ishida T."/>
            <person name="Igarashi K."/>
            <person name="Samejima M."/>
            <person name="Suzuki H."/>
            <person name="Master E."/>
            <person name="Ferreira P."/>
            <person name="Ruiz-Duenas F.J."/>
            <person name="Held B."/>
            <person name="Canessa P."/>
            <person name="Larrondo L.F."/>
            <person name="Schmoll M."/>
            <person name="Druzhinina I.S."/>
            <person name="Kubicek C.P."/>
            <person name="Gaskell J.A."/>
            <person name="Kersten P."/>
            <person name="St John F."/>
            <person name="Glasner J."/>
            <person name="Sabat G."/>
            <person name="Splinter BonDurant S."/>
            <person name="Syed K."/>
            <person name="Yadav J."/>
            <person name="Mgbeahuruike A.C."/>
            <person name="Kovalchuk A."/>
            <person name="Asiegbu F.O."/>
            <person name="Lackner G."/>
            <person name="Hoffmeister D."/>
            <person name="Rencoret J."/>
            <person name="Gutierrez A."/>
            <person name="Sun H."/>
            <person name="Lindquist E."/>
            <person name="Barry K."/>
            <person name="Riley R."/>
            <person name="Grigoriev I.V."/>
            <person name="Henrissat B."/>
            <person name="Kues U."/>
            <person name="Berka R.M."/>
            <person name="Martinez A.T."/>
            <person name="Covert S.F."/>
            <person name="Blanchette R.A."/>
            <person name="Cullen D."/>
        </authorList>
    </citation>
    <scope>NUCLEOTIDE SEQUENCE [LARGE SCALE GENOMIC DNA]</scope>
    <source>
        <strain evidence="2 3">11061_1 CR5-6</strain>
    </source>
</reference>
<name>A0A0C3RYK4_PHLG1</name>
<evidence type="ECO:0000256" key="1">
    <source>
        <dbReference type="SAM" id="Phobius"/>
    </source>
</evidence>
<dbReference type="HOGENOM" id="CLU_2543345_0_0_1"/>
<feature type="transmembrane region" description="Helical" evidence="1">
    <location>
        <begin position="34"/>
        <end position="53"/>
    </location>
</feature>
<keyword evidence="3" id="KW-1185">Reference proteome</keyword>